<feature type="transmembrane region" description="Helical" evidence="1">
    <location>
        <begin position="247"/>
        <end position="269"/>
    </location>
</feature>
<accession>A0A1S6U8Y6</accession>
<protein>
    <submittedName>
        <fullName evidence="2">Lipid asymmetry ABC transporter MlaABCDEF, permease component MlaE</fullName>
    </submittedName>
</protein>
<feature type="transmembrane region" description="Helical" evidence="1">
    <location>
        <begin position="192"/>
        <end position="216"/>
    </location>
</feature>
<evidence type="ECO:0000256" key="1">
    <source>
        <dbReference type="RuleBase" id="RU362044"/>
    </source>
</evidence>
<dbReference type="AlphaFoldDB" id="A0A1S6U8Y6"/>
<dbReference type="NCBIfam" id="TIGR00056">
    <property type="entry name" value="MlaE family lipid ABC transporter permease subunit"/>
    <property type="match status" value="1"/>
</dbReference>
<feature type="transmembrane region" description="Helical" evidence="1">
    <location>
        <begin position="159"/>
        <end position="180"/>
    </location>
</feature>
<dbReference type="PANTHER" id="PTHR30188">
    <property type="entry name" value="ABC TRANSPORTER PERMEASE PROTEIN-RELATED"/>
    <property type="match status" value="1"/>
</dbReference>
<name>A0A1S6U8Y6_9BACT</name>
<feature type="transmembrane region" description="Helical" evidence="1">
    <location>
        <begin position="305"/>
        <end position="325"/>
    </location>
</feature>
<dbReference type="KEGG" id="cpin:CPIN18020_1302"/>
<keyword evidence="1" id="KW-1133">Transmembrane helix</keyword>
<feature type="transmembrane region" description="Helical" evidence="1">
    <location>
        <begin position="115"/>
        <end position="138"/>
    </location>
</feature>
<gene>
    <name evidence="2" type="ORF">CPIN18021_1351</name>
</gene>
<keyword evidence="3" id="KW-1185">Reference proteome</keyword>
<feature type="transmembrane region" description="Helical" evidence="1">
    <location>
        <begin position="345"/>
        <end position="366"/>
    </location>
</feature>
<dbReference type="GeneID" id="56566942"/>
<dbReference type="Pfam" id="PF02405">
    <property type="entry name" value="MlaE"/>
    <property type="match status" value="1"/>
</dbReference>
<comment type="similarity">
    <text evidence="1">Belongs to the MlaE permease family.</text>
</comment>
<evidence type="ECO:0000313" key="3">
    <source>
        <dbReference type="Proteomes" id="UP000190868"/>
    </source>
</evidence>
<dbReference type="GO" id="GO:0005548">
    <property type="term" value="F:phospholipid transporter activity"/>
    <property type="evidence" value="ECO:0007669"/>
    <property type="project" value="TreeGrafter"/>
</dbReference>
<organism evidence="2 3">
    <name type="scientific">Campylobacter pinnipediorum subsp. caledonicus</name>
    <dbReference type="NCBI Taxonomy" id="1874362"/>
    <lineage>
        <taxon>Bacteria</taxon>
        <taxon>Pseudomonadati</taxon>
        <taxon>Campylobacterota</taxon>
        <taxon>Epsilonproteobacteria</taxon>
        <taxon>Campylobacterales</taxon>
        <taxon>Campylobacteraceae</taxon>
        <taxon>Campylobacter</taxon>
    </lineage>
</organism>
<proteinExistence type="inferred from homology"/>
<evidence type="ECO:0000313" key="2">
    <source>
        <dbReference type="EMBL" id="AQW88145.1"/>
    </source>
</evidence>
<dbReference type="EMBL" id="CP017258">
    <property type="protein sequence ID" value="AQW88145.1"/>
    <property type="molecule type" value="Genomic_DNA"/>
</dbReference>
<dbReference type="PANTHER" id="PTHR30188:SF3">
    <property type="entry name" value="ABC TRANSPORTER PERMEASE"/>
    <property type="match status" value="1"/>
</dbReference>
<keyword evidence="1" id="KW-0812">Transmembrane</keyword>
<dbReference type="Proteomes" id="UP000190868">
    <property type="component" value="Chromosome"/>
</dbReference>
<dbReference type="GO" id="GO:0043190">
    <property type="term" value="C:ATP-binding cassette (ABC) transporter complex"/>
    <property type="evidence" value="ECO:0007669"/>
    <property type="project" value="InterPro"/>
</dbReference>
<reference evidence="3" key="1">
    <citation type="submission" date="2016-09" db="EMBL/GenBank/DDBJ databases">
        <title>Comparative genomics of the Campylobacter concisus group.</title>
        <authorList>
            <person name="Miller W.G."/>
            <person name="Yee E."/>
            <person name="Chapman M.H."/>
            <person name="Huynh S."/>
            <person name="Bono J.L."/>
            <person name="On S.L.W."/>
            <person name="StLeger J."/>
            <person name="Foster G."/>
            <person name="Parker C.T."/>
        </authorList>
    </citation>
    <scope>NUCLEOTIDE SEQUENCE [LARGE SCALE GENOMIC DNA]</scope>
    <source>
        <strain evidence="3">RM18021</strain>
    </source>
</reference>
<dbReference type="RefSeq" id="WP_226995908.1">
    <property type="nucleotide sequence ID" value="NZ_CP017018.1"/>
</dbReference>
<dbReference type="InterPro" id="IPR003453">
    <property type="entry name" value="ABC_MlaE_roteobac"/>
</dbReference>
<keyword evidence="1" id="KW-0472">Membrane</keyword>
<sequence length="368" mass="41018">MNIKQNVKIQANLDLTTIYLNGDLTYKNAKELNVFLLGVKKYKNIQIDFLNLNSIDYSVAILLDIFLSKYNNVKFINQNDNIIKIFDFVRQQESHFEHKQYGEGLNLIQTIGKKVLVVVDSLLCFCSFFGEFLVKSLCSFYNPKNFRLKELSNYIKDGGINAIFIVLLTSFLIGIVLAYLGSAMLANFGASIFIVDIMGVLTLREVAPLIATIVIAGRSSSSFAAQIGVMKITEEIDAMKTMGLDPVAVLVFPRVMAMVLSVPLVIFLADGVSILGQMLVSKNILDIDFSEYISRFKDSVDLKHFWVGMIKAPFFGAIIAIIGCLRGFEVNQNAQSLGEKTTTSVVNAIFCVIALDSVFAIFFMWYGI</sequence>
<dbReference type="InterPro" id="IPR030802">
    <property type="entry name" value="Permease_MalE"/>
</dbReference>